<dbReference type="Pfam" id="PF13620">
    <property type="entry name" value="CarboxypepD_reg"/>
    <property type="match status" value="1"/>
</dbReference>
<keyword evidence="1" id="KW-1133">Transmembrane helix</keyword>
<dbReference type="Proteomes" id="UP000264141">
    <property type="component" value="Unassembled WGS sequence"/>
</dbReference>
<dbReference type="EMBL" id="DPBP01000041">
    <property type="protein sequence ID" value="HCE18377.1"/>
    <property type="molecule type" value="Genomic_DNA"/>
</dbReference>
<dbReference type="Gene3D" id="2.60.40.1120">
    <property type="entry name" value="Carboxypeptidase-like, regulatory domain"/>
    <property type="match status" value="1"/>
</dbReference>
<keyword evidence="1" id="KW-0812">Transmembrane</keyword>
<keyword evidence="1" id="KW-0472">Membrane</keyword>
<reference evidence="2 3" key="1">
    <citation type="journal article" date="2018" name="Nat. Biotechnol.">
        <title>A standardized bacterial taxonomy based on genome phylogeny substantially revises the tree of life.</title>
        <authorList>
            <person name="Parks D.H."/>
            <person name="Chuvochina M."/>
            <person name="Waite D.W."/>
            <person name="Rinke C."/>
            <person name="Skarshewski A."/>
            <person name="Chaumeil P.A."/>
            <person name="Hugenholtz P."/>
        </authorList>
    </citation>
    <scope>NUCLEOTIDE SEQUENCE [LARGE SCALE GENOMIC DNA]</scope>
    <source>
        <strain evidence="2">UBA8781</strain>
    </source>
</reference>
<gene>
    <name evidence="2" type="ORF">DEQ80_11000</name>
</gene>
<dbReference type="STRING" id="229919.GCA_001050195_00087"/>
<dbReference type="GO" id="GO:0030246">
    <property type="term" value="F:carbohydrate binding"/>
    <property type="evidence" value="ECO:0007669"/>
    <property type="project" value="InterPro"/>
</dbReference>
<evidence type="ECO:0000313" key="2">
    <source>
        <dbReference type="EMBL" id="HCE18377.1"/>
    </source>
</evidence>
<evidence type="ECO:0008006" key="4">
    <source>
        <dbReference type="Google" id="ProtNLM"/>
    </source>
</evidence>
<accession>A0A3D1JJG1</accession>
<dbReference type="AlphaFoldDB" id="A0A3D1JJG1"/>
<organism evidence="2 3">
    <name type="scientific">Anaerolinea thermolimosa</name>
    <dbReference type="NCBI Taxonomy" id="229919"/>
    <lineage>
        <taxon>Bacteria</taxon>
        <taxon>Bacillati</taxon>
        <taxon>Chloroflexota</taxon>
        <taxon>Anaerolineae</taxon>
        <taxon>Anaerolineales</taxon>
        <taxon>Anaerolineaceae</taxon>
        <taxon>Anaerolinea</taxon>
    </lineage>
</organism>
<proteinExistence type="predicted"/>
<name>A0A3D1JJG1_9CHLR</name>
<comment type="caution">
    <text evidence="2">The sequence shown here is derived from an EMBL/GenBank/DDBJ whole genome shotgun (WGS) entry which is preliminary data.</text>
</comment>
<sequence>MSTEQPPSPEIPDENDLRALREAAREQVETSASTPPERRRLSPYQRRRLFHVLRLSGAAVGSVLVTVLLILGMVQSLESRPVGPPGTVTGRVTNFAGISIMNVVVRVEGLDGVQTFTGPSGEFTLPQVPAGTRRVVVELPGVSGVTVPVRVIPNQTVDVGVLQLYTP</sequence>
<dbReference type="InterPro" id="IPR013784">
    <property type="entry name" value="Carb-bd-like_fold"/>
</dbReference>
<evidence type="ECO:0000256" key="1">
    <source>
        <dbReference type="SAM" id="Phobius"/>
    </source>
</evidence>
<evidence type="ECO:0000313" key="3">
    <source>
        <dbReference type="Proteomes" id="UP000264141"/>
    </source>
</evidence>
<feature type="transmembrane region" description="Helical" evidence="1">
    <location>
        <begin position="49"/>
        <end position="74"/>
    </location>
</feature>
<protein>
    <recommendedName>
        <fullName evidence="4">Carboxypeptidase regulatory-like domain-containing protein</fullName>
    </recommendedName>
</protein>
<dbReference type="SUPFAM" id="SSF49452">
    <property type="entry name" value="Starch-binding domain-like"/>
    <property type="match status" value="1"/>
</dbReference>